<gene>
    <name evidence="2" type="ORF">ACFO5R_21115</name>
</gene>
<dbReference type="Gene3D" id="1.10.10.10">
    <property type="entry name" value="Winged helix-like DNA-binding domain superfamily/Winged helix DNA-binding domain"/>
    <property type="match status" value="1"/>
</dbReference>
<organism evidence="2 3">
    <name type="scientific">Halosolutus amylolyticus</name>
    <dbReference type="NCBI Taxonomy" id="2932267"/>
    <lineage>
        <taxon>Archaea</taxon>
        <taxon>Methanobacteriati</taxon>
        <taxon>Methanobacteriota</taxon>
        <taxon>Stenosarchaea group</taxon>
        <taxon>Halobacteria</taxon>
        <taxon>Halobacteriales</taxon>
        <taxon>Natrialbaceae</taxon>
        <taxon>Halosolutus</taxon>
    </lineage>
</organism>
<comment type="caution">
    <text evidence="2">The sequence shown here is derived from an EMBL/GenBank/DDBJ whole genome shotgun (WGS) entry which is preliminary data.</text>
</comment>
<feature type="domain" description="HTH arsR-type" evidence="1">
    <location>
        <begin position="12"/>
        <end position="84"/>
    </location>
</feature>
<protein>
    <submittedName>
        <fullName evidence="2">Winged helix-turn-helix domain-containing protein</fullName>
    </submittedName>
</protein>
<dbReference type="EMBL" id="JBHSFA010000011">
    <property type="protein sequence ID" value="MFC4544434.1"/>
    <property type="molecule type" value="Genomic_DNA"/>
</dbReference>
<accession>A0ABD5PVR7</accession>
<dbReference type="RefSeq" id="WP_250141167.1">
    <property type="nucleotide sequence ID" value="NZ_JALIQP010000003.1"/>
</dbReference>
<evidence type="ECO:0000259" key="1">
    <source>
        <dbReference type="SMART" id="SM00418"/>
    </source>
</evidence>
<dbReference type="Pfam" id="PF12840">
    <property type="entry name" value="HTH_20"/>
    <property type="match status" value="1"/>
</dbReference>
<name>A0ABD5PVR7_9EURY</name>
<dbReference type="AlphaFoldDB" id="A0ABD5PVR7"/>
<dbReference type="CDD" id="cd00090">
    <property type="entry name" value="HTH_ARSR"/>
    <property type="match status" value="1"/>
</dbReference>
<dbReference type="InterPro" id="IPR036390">
    <property type="entry name" value="WH_DNA-bd_sf"/>
</dbReference>
<dbReference type="Proteomes" id="UP001595898">
    <property type="component" value="Unassembled WGS sequence"/>
</dbReference>
<dbReference type="PANTHER" id="PTHR38600">
    <property type="entry name" value="TRANSCRIPTIONAL REGULATORY PROTEIN"/>
    <property type="match status" value="1"/>
</dbReference>
<proteinExistence type="predicted"/>
<reference evidence="2 3" key="1">
    <citation type="journal article" date="2019" name="Int. J. Syst. Evol. Microbiol.">
        <title>The Global Catalogue of Microorganisms (GCM) 10K type strain sequencing project: providing services to taxonomists for standard genome sequencing and annotation.</title>
        <authorList>
            <consortium name="The Broad Institute Genomics Platform"/>
            <consortium name="The Broad Institute Genome Sequencing Center for Infectious Disease"/>
            <person name="Wu L."/>
            <person name="Ma J."/>
        </authorList>
    </citation>
    <scope>NUCLEOTIDE SEQUENCE [LARGE SCALE GENOMIC DNA]</scope>
    <source>
        <strain evidence="2 3">WLHS5</strain>
    </source>
</reference>
<dbReference type="SMART" id="SM00418">
    <property type="entry name" value="HTH_ARSR"/>
    <property type="match status" value="1"/>
</dbReference>
<dbReference type="InterPro" id="IPR036388">
    <property type="entry name" value="WH-like_DNA-bd_sf"/>
</dbReference>
<dbReference type="SUPFAM" id="SSF46785">
    <property type="entry name" value="Winged helix' DNA-binding domain"/>
    <property type="match status" value="1"/>
</dbReference>
<dbReference type="InterPro" id="IPR001845">
    <property type="entry name" value="HTH_ArsR_DNA-bd_dom"/>
</dbReference>
<dbReference type="PANTHER" id="PTHR38600:SF1">
    <property type="entry name" value="TRANSCRIPTIONAL REGULATORY PROTEIN"/>
    <property type="match status" value="1"/>
</dbReference>
<sequence>MEKALWYLLAGTRGGPNRTRIIRQLDDRPRNANQIAEELELDYNTVRHHLDMLVDHDVVEAGNEDYGALYFLTDRFERNRDAFERITDRVDTDRPNDDGSP</sequence>
<evidence type="ECO:0000313" key="3">
    <source>
        <dbReference type="Proteomes" id="UP001595898"/>
    </source>
</evidence>
<keyword evidence="3" id="KW-1185">Reference proteome</keyword>
<evidence type="ECO:0000313" key="2">
    <source>
        <dbReference type="EMBL" id="MFC4544434.1"/>
    </source>
</evidence>
<dbReference type="InterPro" id="IPR011991">
    <property type="entry name" value="ArsR-like_HTH"/>
</dbReference>